<evidence type="ECO:0000313" key="1">
    <source>
        <dbReference type="EMBL" id="KAF7190052.1"/>
    </source>
</evidence>
<evidence type="ECO:0000313" key="2">
    <source>
        <dbReference type="Proteomes" id="UP000660729"/>
    </source>
</evidence>
<gene>
    <name evidence="1" type="ORF">HII31_08383</name>
</gene>
<organism evidence="1 2">
    <name type="scientific">Pseudocercospora fuligena</name>
    <dbReference type="NCBI Taxonomy" id="685502"/>
    <lineage>
        <taxon>Eukaryota</taxon>
        <taxon>Fungi</taxon>
        <taxon>Dikarya</taxon>
        <taxon>Ascomycota</taxon>
        <taxon>Pezizomycotina</taxon>
        <taxon>Dothideomycetes</taxon>
        <taxon>Dothideomycetidae</taxon>
        <taxon>Mycosphaerellales</taxon>
        <taxon>Mycosphaerellaceae</taxon>
        <taxon>Pseudocercospora</taxon>
    </lineage>
</organism>
<name>A0A8H6RG02_9PEZI</name>
<reference evidence="1" key="1">
    <citation type="submission" date="2020-04" db="EMBL/GenBank/DDBJ databases">
        <title>Draft genome resource of the tomato pathogen Pseudocercospora fuligena.</title>
        <authorList>
            <person name="Zaccaron A."/>
        </authorList>
    </citation>
    <scope>NUCLEOTIDE SEQUENCE</scope>
    <source>
        <strain evidence="1">PF001</strain>
    </source>
</reference>
<dbReference type="AlphaFoldDB" id="A0A8H6RG02"/>
<keyword evidence="2" id="KW-1185">Reference proteome</keyword>
<accession>A0A8H6RG02</accession>
<dbReference type="EMBL" id="JABCIY010000175">
    <property type="protein sequence ID" value="KAF7190052.1"/>
    <property type="molecule type" value="Genomic_DNA"/>
</dbReference>
<protein>
    <submittedName>
        <fullName evidence="1">Uncharacterized protein</fullName>
    </submittedName>
</protein>
<proteinExistence type="predicted"/>
<comment type="caution">
    <text evidence="1">The sequence shown here is derived from an EMBL/GenBank/DDBJ whole genome shotgun (WGS) entry which is preliminary data.</text>
</comment>
<sequence length="157" mass="17389">MHTDCGLLHPALRTDTLLWDARATTHHCAGVKMTLEAVQVHTKHQECNCTFSNRVVQRLDRTCMNCGVLNDIRSVHHMDLEISVVANCEVNCALLTRSRARKAEIEAALAANPLRCLASPTNLPVAGFAFHELSNTQRLAHMISSLSLPENEHGIRC</sequence>
<dbReference type="Proteomes" id="UP000660729">
    <property type="component" value="Unassembled WGS sequence"/>
</dbReference>